<gene>
    <name evidence="3" type="ORF">CDV28_101229</name>
</gene>
<feature type="domain" description="SpoVT-AbrB" evidence="2">
    <location>
        <begin position="1"/>
        <end position="47"/>
    </location>
</feature>
<keyword evidence="4" id="KW-1185">Reference proteome</keyword>
<dbReference type="InterPro" id="IPR037914">
    <property type="entry name" value="SpoVT-AbrB_sf"/>
</dbReference>
<dbReference type="EMBL" id="NQJD01000001">
    <property type="protein sequence ID" value="TAA76325.1"/>
    <property type="molecule type" value="Genomic_DNA"/>
</dbReference>
<dbReference type="Proteomes" id="UP000316238">
    <property type="component" value="Unassembled WGS sequence"/>
</dbReference>
<dbReference type="GO" id="GO:0003677">
    <property type="term" value="F:DNA binding"/>
    <property type="evidence" value="ECO:0007669"/>
    <property type="project" value="UniProtKB-UniRule"/>
</dbReference>
<dbReference type="SUPFAM" id="SSF89447">
    <property type="entry name" value="AbrB/MazE/MraZ-like"/>
    <property type="match status" value="1"/>
</dbReference>
<protein>
    <submittedName>
        <fullName evidence="3">Transcriptional regulator, AbrB family</fullName>
    </submittedName>
</protein>
<accession>A0A521G5P2</accession>
<keyword evidence="1" id="KW-0238">DNA-binding</keyword>
<evidence type="ECO:0000313" key="4">
    <source>
        <dbReference type="Proteomes" id="UP000316238"/>
    </source>
</evidence>
<dbReference type="SMART" id="SM00966">
    <property type="entry name" value="SpoVT_AbrB"/>
    <property type="match status" value="1"/>
</dbReference>
<dbReference type="NCBIfam" id="TIGR01439">
    <property type="entry name" value="lp_hng_hel_AbrB"/>
    <property type="match status" value="1"/>
</dbReference>
<proteinExistence type="predicted"/>
<dbReference type="Pfam" id="PF04014">
    <property type="entry name" value="MazE_antitoxin"/>
    <property type="match status" value="1"/>
</dbReference>
<comment type="caution">
    <text evidence="3">The sequence shown here is derived from an EMBL/GenBank/DDBJ whole genome shotgun (WGS) entry which is preliminary data.</text>
</comment>
<dbReference type="PROSITE" id="PS51740">
    <property type="entry name" value="SPOVT_ABRB"/>
    <property type="match status" value="1"/>
</dbReference>
<dbReference type="Gene3D" id="2.10.260.10">
    <property type="match status" value="1"/>
</dbReference>
<dbReference type="InterPro" id="IPR007159">
    <property type="entry name" value="SpoVT-AbrB_dom"/>
</dbReference>
<organism evidence="3 4">
    <name type="scientific">Candidatus Electronema aureum</name>
    <dbReference type="NCBI Taxonomy" id="2005002"/>
    <lineage>
        <taxon>Bacteria</taxon>
        <taxon>Pseudomonadati</taxon>
        <taxon>Thermodesulfobacteriota</taxon>
        <taxon>Desulfobulbia</taxon>
        <taxon>Desulfobulbales</taxon>
        <taxon>Desulfobulbaceae</taxon>
        <taxon>Candidatus Electronema</taxon>
    </lineage>
</organism>
<name>A0A521G5P2_9BACT</name>
<evidence type="ECO:0000313" key="3">
    <source>
        <dbReference type="EMBL" id="TAA76325.1"/>
    </source>
</evidence>
<evidence type="ECO:0000259" key="2">
    <source>
        <dbReference type="PROSITE" id="PS51740"/>
    </source>
</evidence>
<sequence length="87" mass="9668">MTTSTVTTRGQVTIPKHIRKLLKIDRGDKVEFMVDKNGAVMLQSVTSDVALLKGMVPKPEKYVSIEDMNNAVLVTQSPLPSRQSERL</sequence>
<evidence type="ECO:0000256" key="1">
    <source>
        <dbReference type="PROSITE-ProRule" id="PRU01076"/>
    </source>
</evidence>
<dbReference type="AlphaFoldDB" id="A0A521G5P2"/>
<reference evidence="3" key="1">
    <citation type="submission" date="2017-07" db="EMBL/GenBank/DDBJ databases">
        <title>The cable genome - Insights into the physiology and evolution of filamentous bacteria capable of sulfide oxidation via long distance electron transfer.</title>
        <authorList>
            <person name="Thorup C."/>
            <person name="Bjerg J.T."/>
            <person name="Schreiber L."/>
            <person name="Nielsen L.P."/>
            <person name="Kjeldsen K.U."/>
            <person name="Boesen T."/>
            <person name="Boggild A."/>
            <person name="Meysman F."/>
            <person name="Geelhoed J."/>
            <person name="Schramm A."/>
        </authorList>
    </citation>
    <scope>NUCLEOTIDE SEQUENCE [LARGE SCALE GENOMIC DNA]</scope>
    <source>
        <strain evidence="3">GS</strain>
    </source>
</reference>